<reference evidence="1 2" key="1">
    <citation type="submission" date="2016-11" db="EMBL/GenBank/DDBJ databases">
        <title>The macronuclear genome of Stentor coeruleus: a giant cell with tiny introns.</title>
        <authorList>
            <person name="Slabodnick M."/>
            <person name="Ruby J.G."/>
            <person name="Reiff S.B."/>
            <person name="Swart E.C."/>
            <person name="Gosai S."/>
            <person name="Prabakaran S."/>
            <person name="Witkowska E."/>
            <person name="Larue G.E."/>
            <person name="Fisher S."/>
            <person name="Freeman R.M."/>
            <person name="Gunawardena J."/>
            <person name="Chu W."/>
            <person name="Stover N.A."/>
            <person name="Gregory B.D."/>
            <person name="Nowacki M."/>
            <person name="Derisi J."/>
            <person name="Roy S.W."/>
            <person name="Marshall W.F."/>
            <person name="Sood P."/>
        </authorList>
    </citation>
    <scope>NUCLEOTIDE SEQUENCE [LARGE SCALE GENOMIC DNA]</scope>
    <source>
        <strain evidence="1">WM001</strain>
    </source>
</reference>
<organism evidence="1 2">
    <name type="scientific">Stentor coeruleus</name>
    <dbReference type="NCBI Taxonomy" id="5963"/>
    <lineage>
        <taxon>Eukaryota</taxon>
        <taxon>Sar</taxon>
        <taxon>Alveolata</taxon>
        <taxon>Ciliophora</taxon>
        <taxon>Postciliodesmatophora</taxon>
        <taxon>Heterotrichea</taxon>
        <taxon>Heterotrichida</taxon>
        <taxon>Stentoridae</taxon>
        <taxon>Stentor</taxon>
    </lineage>
</organism>
<comment type="caution">
    <text evidence="1">The sequence shown here is derived from an EMBL/GenBank/DDBJ whole genome shotgun (WGS) entry which is preliminary data.</text>
</comment>
<keyword evidence="2" id="KW-1185">Reference proteome</keyword>
<dbReference type="AlphaFoldDB" id="A0A1R2AUM3"/>
<sequence>MGSNSEEEEGSVVQKLYNSFIQHEFPYVSIIDGGYPACHKFAMQHNLEIKSHKPLTCLACGKPEKTLIESGLNKFFLVGCIYDQPKSKIVIEPIDKEKIYRCSLDETQSIEDNSLGLIVTSSQLIVYNILISKPKTVYEISKLKKISNHRSKDDVLYFNFSGEQSKLAFVLKSSEVKEFILKVRRNFQKLKKIDTLEKNNSQA</sequence>
<accession>A0A1R2AUM3</accession>
<evidence type="ECO:0000313" key="2">
    <source>
        <dbReference type="Proteomes" id="UP000187209"/>
    </source>
</evidence>
<dbReference type="EMBL" id="MPUH01001363">
    <property type="protein sequence ID" value="OMJ68231.1"/>
    <property type="molecule type" value="Genomic_DNA"/>
</dbReference>
<dbReference type="Proteomes" id="UP000187209">
    <property type="component" value="Unassembled WGS sequence"/>
</dbReference>
<protein>
    <submittedName>
        <fullName evidence="1">Uncharacterized protein</fullName>
    </submittedName>
</protein>
<name>A0A1R2AUM3_9CILI</name>
<proteinExistence type="predicted"/>
<gene>
    <name evidence="1" type="ORF">SteCoe_34377</name>
</gene>
<evidence type="ECO:0000313" key="1">
    <source>
        <dbReference type="EMBL" id="OMJ68231.1"/>
    </source>
</evidence>